<dbReference type="Proteomes" id="UP001501081">
    <property type="component" value="Unassembled WGS sequence"/>
</dbReference>
<dbReference type="CDD" id="cd16917">
    <property type="entry name" value="HATPase_UhpB-NarQ-NarX-like"/>
    <property type="match status" value="1"/>
</dbReference>
<evidence type="ECO:0000256" key="5">
    <source>
        <dbReference type="ARBA" id="ARBA00022741"/>
    </source>
</evidence>
<evidence type="ECO:0000313" key="12">
    <source>
        <dbReference type="Proteomes" id="UP001501081"/>
    </source>
</evidence>
<organism evidence="11 12">
    <name type="scientific">Pedobacter ginsengiterrae</name>
    <dbReference type="NCBI Taxonomy" id="871696"/>
    <lineage>
        <taxon>Bacteria</taxon>
        <taxon>Pseudomonadati</taxon>
        <taxon>Bacteroidota</taxon>
        <taxon>Sphingobacteriia</taxon>
        <taxon>Sphingobacteriales</taxon>
        <taxon>Sphingobacteriaceae</taxon>
        <taxon>Pedobacter</taxon>
    </lineage>
</organism>
<evidence type="ECO:0000256" key="7">
    <source>
        <dbReference type="ARBA" id="ARBA00022840"/>
    </source>
</evidence>
<protein>
    <recommendedName>
        <fullName evidence="2">histidine kinase</fullName>
        <ecNumber evidence="2">2.7.13.3</ecNumber>
    </recommendedName>
</protein>
<sequence length="255" mass="28965">MSQVSYFILGTSVMLLMISVIIWFVYIYQRKLTLRNSQYKAIEELMHRNELKSAYAVIEGQEKERKRIAAEMHDNIGGLISTLHIFSDLAAKETEIGQIKRLCVRVNQVSTQLISETRKLAYELDLKTLSGFGLRVALEQLCESINAMDKLKVTPLIELKSPIEEVVSINLYRIIQELFTNTLKHAAATQVRIELADIENELTLIYEDNGKGFHIDQVPPGMGLDNIRKRSDAIQAKLTVDSSQHGSTFIIELKL</sequence>
<dbReference type="Pfam" id="PF02518">
    <property type="entry name" value="HATPase_c"/>
    <property type="match status" value="1"/>
</dbReference>
<keyword evidence="9" id="KW-0812">Transmembrane</keyword>
<evidence type="ECO:0000256" key="3">
    <source>
        <dbReference type="ARBA" id="ARBA00022553"/>
    </source>
</evidence>
<accession>A0ABP7NNG6</accession>
<dbReference type="Gene3D" id="1.20.5.1930">
    <property type="match status" value="1"/>
</dbReference>
<keyword evidence="9" id="KW-1133">Transmembrane helix</keyword>
<evidence type="ECO:0000256" key="6">
    <source>
        <dbReference type="ARBA" id="ARBA00022777"/>
    </source>
</evidence>
<dbReference type="PANTHER" id="PTHR24421">
    <property type="entry name" value="NITRATE/NITRITE SENSOR PROTEIN NARX-RELATED"/>
    <property type="match status" value="1"/>
</dbReference>
<dbReference type="InterPro" id="IPR005467">
    <property type="entry name" value="His_kinase_dom"/>
</dbReference>
<keyword evidence="6" id="KW-0418">Kinase</keyword>
<comment type="caution">
    <text evidence="11">The sequence shown here is derived from an EMBL/GenBank/DDBJ whole genome shotgun (WGS) entry which is preliminary data.</text>
</comment>
<keyword evidence="5" id="KW-0547">Nucleotide-binding</keyword>
<evidence type="ECO:0000259" key="10">
    <source>
        <dbReference type="PROSITE" id="PS50109"/>
    </source>
</evidence>
<dbReference type="Gene3D" id="3.30.565.10">
    <property type="entry name" value="Histidine kinase-like ATPase, C-terminal domain"/>
    <property type="match status" value="1"/>
</dbReference>
<reference evidence="12" key="1">
    <citation type="journal article" date="2019" name="Int. J. Syst. Evol. Microbiol.">
        <title>The Global Catalogue of Microorganisms (GCM) 10K type strain sequencing project: providing services to taxonomists for standard genome sequencing and annotation.</title>
        <authorList>
            <consortium name="The Broad Institute Genomics Platform"/>
            <consortium name="The Broad Institute Genome Sequencing Center for Infectious Disease"/>
            <person name="Wu L."/>
            <person name="Ma J."/>
        </authorList>
    </citation>
    <scope>NUCLEOTIDE SEQUENCE [LARGE SCALE GENOMIC DNA]</scope>
    <source>
        <strain evidence="12">JCM 17338</strain>
    </source>
</reference>
<evidence type="ECO:0000256" key="9">
    <source>
        <dbReference type="SAM" id="Phobius"/>
    </source>
</evidence>
<dbReference type="InterPro" id="IPR003594">
    <property type="entry name" value="HATPase_dom"/>
</dbReference>
<keyword evidence="12" id="KW-1185">Reference proteome</keyword>
<feature type="domain" description="Histidine kinase" evidence="10">
    <location>
        <begin position="171"/>
        <end position="255"/>
    </location>
</feature>
<dbReference type="PROSITE" id="PS50109">
    <property type="entry name" value="HIS_KIN"/>
    <property type="match status" value="1"/>
</dbReference>
<name>A0ABP7NNG6_9SPHI</name>
<dbReference type="InterPro" id="IPR036890">
    <property type="entry name" value="HATPase_C_sf"/>
</dbReference>
<evidence type="ECO:0000256" key="4">
    <source>
        <dbReference type="ARBA" id="ARBA00022679"/>
    </source>
</evidence>
<keyword evidence="8" id="KW-0902">Two-component regulatory system</keyword>
<keyword evidence="9" id="KW-0472">Membrane</keyword>
<feature type="transmembrane region" description="Helical" evidence="9">
    <location>
        <begin position="6"/>
        <end position="28"/>
    </location>
</feature>
<dbReference type="EMBL" id="BAABAK010000001">
    <property type="protein sequence ID" value="GAA3950281.1"/>
    <property type="molecule type" value="Genomic_DNA"/>
</dbReference>
<dbReference type="Pfam" id="PF07730">
    <property type="entry name" value="HisKA_3"/>
    <property type="match status" value="1"/>
</dbReference>
<keyword evidence="7" id="KW-0067">ATP-binding</keyword>
<evidence type="ECO:0000313" key="11">
    <source>
        <dbReference type="EMBL" id="GAA3950281.1"/>
    </source>
</evidence>
<dbReference type="InterPro" id="IPR011712">
    <property type="entry name" value="Sig_transdc_His_kin_sub3_dim/P"/>
</dbReference>
<comment type="catalytic activity">
    <reaction evidence="1">
        <text>ATP + protein L-histidine = ADP + protein N-phospho-L-histidine.</text>
        <dbReference type="EC" id="2.7.13.3"/>
    </reaction>
</comment>
<evidence type="ECO:0000256" key="8">
    <source>
        <dbReference type="ARBA" id="ARBA00023012"/>
    </source>
</evidence>
<dbReference type="SUPFAM" id="SSF55874">
    <property type="entry name" value="ATPase domain of HSP90 chaperone/DNA topoisomerase II/histidine kinase"/>
    <property type="match status" value="1"/>
</dbReference>
<evidence type="ECO:0000256" key="1">
    <source>
        <dbReference type="ARBA" id="ARBA00000085"/>
    </source>
</evidence>
<proteinExistence type="predicted"/>
<keyword evidence="3" id="KW-0597">Phosphoprotein</keyword>
<dbReference type="EC" id="2.7.13.3" evidence="2"/>
<evidence type="ECO:0000256" key="2">
    <source>
        <dbReference type="ARBA" id="ARBA00012438"/>
    </source>
</evidence>
<dbReference type="InterPro" id="IPR050482">
    <property type="entry name" value="Sensor_HK_TwoCompSys"/>
</dbReference>
<keyword evidence="4" id="KW-0808">Transferase</keyword>
<gene>
    <name evidence="11" type="ORF">GCM10022246_01030</name>
</gene>
<dbReference type="SMART" id="SM00387">
    <property type="entry name" value="HATPase_c"/>
    <property type="match status" value="1"/>
</dbReference>
<dbReference type="PANTHER" id="PTHR24421:SF10">
    <property type="entry name" value="NITRATE_NITRITE SENSOR PROTEIN NARQ"/>
    <property type="match status" value="1"/>
</dbReference>